<proteinExistence type="predicted"/>
<reference evidence="1 2" key="1">
    <citation type="submission" date="2015-05" db="EMBL/GenBank/DDBJ databases">
        <title>Draft genome sequence of the bacterium Gordonia jacobaea a new member of the Gordonia genus.</title>
        <authorList>
            <person name="Jimenez-Galisteo G."/>
            <person name="Dominguez A."/>
            <person name="Munoz E."/>
            <person name="Vinas M."/>
        </authorList>
    </citation>
    <scope>NUCLEOTIDE SEQUENCE [LARGE SCALE GENOMIC DNA]</scope>
    <source>
        <strain evidence="2">mv1</strain>
    </source>
</reference>
<dbReference type="RefSeq" id="WP_049697076.1">
    <property type="nucleotide sequence ID" value="NZ_JAQDQF010000001.1"/>
</dbReference>
<evidence type="ECO:0000313" key="2">
    <source>
        <dbReference type="Proteomes" id="UP000037247"/>
    </source>
</evidence>
<keyword evidence="2" id="KW-1185">Reference proteome</keyword>
<evidence type="ECO:0008006" key="3">
    <source>
        <dbReference type="Google" id="ProtNLM"/>
    </source>
</evidence>
<name>A0ABR5IH97_9ACTN</name>
<protein>
    <recommendedName>
        <fullName evidence="3">ESX-1 secretion-associated protein</fullName>
    </recommendedName>
</protein>
<dbReference type="Proteomes" id="UP000037247">
    <property type="component" value="Unassembled WGS sequence"/>
</dbReference>
<sequence length="124" mass="12825">MSDPSRSRPDDASVMRVDGLANADLSRRLSEIARCVDTMRDELISVGLVVDASTGQGAPAEAFRLGASRAEQGCLRGVESVSKALAVIAANAAAGVSQVVDADRELDAQFRTHGQSAGADGRTP</sequence>
<accession>A0ABR5IH97</accession>
<dbReference type="EMBL" id="LDTZ01000013">
    <property type="protein sequence ID" value="KNA92976.1"/>
    <property type="molecule type" value="Genomic_DNA"/>
</dbReference>
<organism evidence="1 2">
    <name type="scientific">Gordonia jacobaea</name>
    <dbReference type="NCBI Taxonomy" id="122202"/>
    <lineage>
        <taxon>Bacteria</taxon>
        <taxon>Bacillati</taxon>
        <taxon>Actinomycetota</taxon>
        <taxon>Actinomycetes</taxon>
        <taxon>Mycobacteriales</taxon>
        <taxon>Gordoniaceae</taxon>
        <taxon>Gordonia</taxon>
    </lineage>
</organism>
<gene>
    <name evidence="1" type="ORF">ABW18_00440</name>
</gene>
<comment type="caution">
    <text evidence="1">The sequence shown here is derived from an EMBL/GenBank/DDBJ whole genome shotgun (WGS) entry which is preliminary data.</text>
</comment>
<evidence type="ECO:0000313" key="1">
    <source>
        <dbReference type="EMBL" id="KNA92976.1"/>
    </source>
</evidence>